<feature type="region of interest" description="Disordered" evidence="1">
    <location>
        <begin position="735"/>
        <end position="956"/>
    </location>
</feature>
<evidence type="ECO:0000259" key="3">
    <source>
        <dbReference type="Pfam" id="PF23317"/>
    </source>
</evidence>
<feature type="compositionally biased region" description="Acidic residues" evidence="1">
    <location>
        <begin position="45"/>
        <end position="62"/>
    </location>
</feature>
<dbReference type="STRING" id="857340.A0A086TEG1"/>
<feature type="compositionally biased region" description="Basic and acidic residues" evidence="1">
    <location>
        <begin position="75"/>
        <end position="85"/>
    </location>
</feature>
<feature type="transmembrane region" description="Helical" evidence="2">
    <location>
        <begin position="359"/>
        <end position="380"/>
    </location>
</feature>
<keyword evidence="2" id="KW-0812">Transmembrane</keyword>
<gene>
    <name evidence="4" type="ORF">ACRE_013380</name>
</gene>
<sequence length="1130" mass="126544">MFSSLLRRPRPARRRVRDLLDPRHEPSSAASASFGDRRRATADFTEADDEDHDHDDDEDDVEAAGRGMSNIGRTARFEDDGHGYPDADDDEDGRPGGLPVLPLFSVSHLDSLPIYSITHAIRIIVCARTETTLTWEQLRSPQVSQFLVKPMQRQIRTQHFSRATLYALMANCLQFTKEGQRYAANFGNSNTRARVCELLALKMLKEYSTRELIDALAYDFFPLQGLPGFSATDVSGMPGSKARNALNGSRTSTLDVAIRASAKHFLAHPVVIQHLEAIWSGAITFYSSADSLHREAPPSPVQTSLGSSTTKVDVTTPLLGSARPKETQPHVPPGRRTVMLYDPRQASMLKLSRLRVPRYRSVLSTLSLAILIGLFLAVLIERSVKITALELVFWFWSAGFMLDELVGFNEQGFALYIMSVWNLFDLGILVLFIAYYCMRAYGVFMVDPHHWNDMAYDVLAANAILLLPRIFSVLDHYQYFSQLLIAFRLMAVDLVAVFTLVLILCSGFYVFFTLSNNTSDGAKVAYQIFQLLMGFTPAAWNAFLFAINTISMVKNDALFSYIAPSNIFAWLLMPLRYCMPLKQFVWLNRTIIKITHFPVLFCIYLYERLWLAPSMFEPTDLVDHPGRGFERHLTFLDPAHRTVMFSPNARIQEESVAGFHKDRALEEVFRRMPEATTLRTQRRNERHRAQTAIRNWMDQHDEDGVSASNWPTLDSRAVPDWQRRLSMGWDRPSHLRQVSEVRSTASDPADLMSNIGGPSTMPRRPLKKGPVPLEPEYKDHTDADGDDELVTNDEDEDDNVTNEGRSRRGMTEPSAEDEDDYFTTPMTSRVGQLASSHSSSGSRGVPATPRPFNTKRASHHNRTLSTNTILYNPEAARVSHSSSSASPGRAAPAGKQSGRSAGEKTPGRRSSPRRAAQPSNIKRPPLSRGLTETGGVSRSALLSLEPRTRPRGSRRLSSLDLSVLSDNTSQRFNADDHNSGIAGSFQTQMAMAMMRDNQRRGGGGIDAADRDRMGRLVLARMKTLEESFAEMIKEMRDIKDRSAPVTRRNSVEDLRGLQHRPVRRAKGDSTPKKAAAAAARRPVSRRSMKESKVGLPPPPRDIKGKGRELAYSSDDEAEAEESFTRRGSSL</sequence>
<dbReference type="Proteomes" id="UP000029964">
    <property type="component" value="Unassembled WGS sequence"/>
</dbReference>
<feature type="compositionally biased region" description="Polar residues" evidence="1">
    <location>
        <begin position="824"/>
        <end position="834"/>
    </location>
</feature>
<feature type="transmembrane region" description="Helical" evidence="2">
    <location>
        <begin position="558"/>
        <end position="577"/>
    </location>
</feature>
<evidence type="ECO:0000256" key="2">
    <source>
        <dbReference type="SAM" id="Phobius"/>
    </source>
</evidence>
<dbReference type="InterPro" id="IPR056336">
    <property type="entry name" value="YVC1_C"/>
</dbReference>
<evidence type="ECO:0000313" key="5">
    <source>
        <dbReference type="Proteomes" id="UP000029964"/>
    </source>
</evidence>
<feature type="compositionally biased region" description="Basic and acidic residues" evidence="1">
    <location>
        <begin position="17"/>
        <end position="26"/>
    </location>
</feature>
<accession>A0A086TEG1</accession>
<comment type="caution">
    <text evidence="4">The sequence shown here is derived from an EMBL/GenBank/DDBJ whole genome shotgun (WGS) entry which is preliminary data.</text>
</comment>
<keyword evidence="2" id="KW-1133">Transmembrane helix</keyword>
<feature type="compositionally biased region" description="Basic residues" evidence="1">
    <location>
        <begin position="7"/>
        <end position="16"/>
    </location>
</feature>
<feature type="region of interest" description="Disordered" evidence="1">
    <location>
        <begin position="1"/>
        <end position="95"/>
    </location>
</feature>
<feature type="region of interest" description="Disordered" evidence="1">
    <location>
        <begin position="1040"/>
        <end position="1130"/>
    </location>
</feature>
<keyword evidence="2" id="KW-0472">Membrane</keyword>
<feature type="transmembrane region" description="Helical" evidence="2">
    <location>
        <begin position="524"/>
        <end position="546"/>
    </location>
</feature>
<name>A0A086TEG1_HAPC1</name>
<organism evidence="4 5">
    <name type="scientific">Hapsidospora chrysogenum (strain ATCC 11550 / CBS 779.69 / DSM 880 / IAM 14645 / JCM 23072 / IMI 49137)</name>
    <name type="common">Acremonium chrysogenum</name>
    <dbReference type="NCBI Taxonomy" id="857340"/>
    <lineage>
        <taxon>Eukaryota</taxon>
        <taxon>Fungi</taxon>
        <taxon>Dikarya</taxon>
        <taxon>Ascomycota</taxon>
        <taxon>Pezizomycotina</taxon>
        <taxon>Sordariomycetes</taxon>
        <taxon>Hypocreomycetidae</taxon>
        <taxon>Hypocreales</taxon>
        <taxon>Bionectriaceae</taxon>
        <taxon>Hapsidospora</taxon>
    </lineage>
</organism>
<proteinExistence type="predicted"/>
<dbReference type="HOGENOM" id="CLU_003613_0_0_1"/>
<dbReference type="Pfam" id="PF23317">
    <property type="entry name" value="YVC1_C"/>
    <property type="match status" value="1"/>
</dbReference>
<evidence type="ECO:0000313" key="4">
    <source>
        <dbReference type="EMBL" id="KFH47743.1"/>
    </source>
</evidence>
<evidence type="ECO:0000256" key="1">
    <source>
        <dbReference type="SAM" id="MobiDB-lite"/>
    </source>
</evidence>
<protein>
    <recommendedName>
        <fullName evidence="3">Calcium channel YVC1-like C-terminal transmembrane domain-containing protein</fullName>
    </recommendedName>
</protein>
<dbReference type="PANTHER" id="PTHR35859:SF4">
    <property type="entry name" value="MEMBRANE CHANNEL PROTEIN, PUTATIVE (AFU_ORTHOLOGUE AFUA_6G11300)-RELATED"/>
    <property type="match status" value="1"/>
</dbReference>
<feature type="transmembrane region" description="Helical" evidence="2">
    <location>
        <begin position="386"/>
        <end position="406"/>
    </location>
</feature>
<dbReference type="AlphaFoldDB" id="A0A086TEG1"/>
<dbReference type="PANTHER" id="PTHR35859">
    <property type="entry name" value="NONSELECTIVE CATION CHANNEL PROTEIN"/>
    <property type="match status" value="1"/>
</dbReference>
<feature type="compositionally biased region" description="Acidic residues" evidence="1">
    <location>
        <begin position="784"/>
        <end position="800"/>
    </location>
</feature>
<dbReference type="InterPro" id="IPR052971">
    <property type="entry name" value="TRP_calcium_channel"/>
</dbReference>
<feature type="transmembrane region" description="Helical" evidence="2">
    <location>
        <begin position="486"/>
        <end position="512"/>
    </location>
</feature>
<feature type="compositionally biased region" description="Low complexity" evidence="1">
    <location>
        <begin position="875"/>
        <end position="894"/>
    </location>
</feature>
<feature type="transmembrane region" description="Helical" evidence="2">
    <location>
        <begin position="413"/>
        <end position="435"/>
    </location>
</feature>
<feature type="domain" description="Calcium channel YVC1-like C-terminal transmembrane" evidence="3">
    <location>
        <begin position="367"/>
        <end position="542"/>
    </location>
</feature>
<keyword evidence="5" id="KW-1185">Reference proteome</keyword>
<dbReference type="OrthoDB" id="2373987at2759"/>
<reference evidence="5" key="1">
    <citation type="journal article" date="2014" name="Genome Announc.">
        <title>Genome sequence and annotation of Acremonium chrysogenum, producer of the beta-lactam antibiotic cephalosporin C.</title>
        <authorList>
            <person name="Terfehr D."/>
            <person name="Dahlmann T.A."/>
            <person name="Specht T."/>
            <person name="Zadra I."/>
            <person name="Kuernsteiner H."/>
            <person name="Kueck U."/>
        </authorList>
    </citation>
    <scope>NUCLEOTIDE SEQUENCE [LARGE SCALE GENOMIC DNA]</scope>
    <source>
        <strain evidence="5">ATCC 11550 / CBS 779.69 / DSM 880 / IAM 14645 / JCM 23072 / IMI 49137</strain>
    </source>
</reference>
<dbReference type="EMBL" id="JPKY01000007">
    <property type="protein sequence ID" value="KFH47743.1"/>
    <property type="molecule type" value="Genomic_DNA"/>
</dbReference>